<proteinExistence type="predicted"/>
<accession>A0A9I9E426</accession>
<dbReference type="Gramene" id="MELO3C028406.2.1">
    <property type="protein sequence ID" value="MELO3C028406.2.1"/>
    <property type="gene ID" value="MELO3C028406.2"/>
</dbReference>
<dbReference type="AlphaFoldDB" id="A0A9I9E426"/>
<dbReference type="EnsemblPlants" id="MELO3C028406.2.1">
    <property type="protein sequence ID" value="MELO3C028406.2.1"/>
    <property type="gene ID" value="MELO3C028406.2"/>
</dbReference>
<name>A0A9I9E426_CUCME</name>
<protein>
    <submittedName>
        <fullName evidence="1">Uncharacterized protein</fullName>
    </submittedName>
</protein>
<evidence type="ECO:0000313" key="1">
    <source>
        <dbReference type="EnsemblPlants" id="MELO3C028406.2.1"/>
    </source>
</evidence>
<sequence length="42" mass="4557">WLRLGFERARDGCSDGRSAAWIGLDNSSDAAGSSATARFRLR</sequence>
<reference evidence="1" key="1">
    <citation type="submission" date="2023-03" db="UniProtKB">
        <authorList>
            <consortium name="EnsemblPlants"/>
        </authorList>
    </citation>
    <scope>IDENTIFICATION</scope>
</reference>
<organism evidence="1">
    <name type="scientific">Cucumis melo</name>
    <name type="common">Muskmelon</name>
    <dbReference type="NCBI Taxonomy" id="3656"/>
    <lineage>
        <taxon>Eukaryota</taxon>
        <taxon>Viridiplantae</taxon>
        <taxon>Streptophyta</taxon>
        <taxon>Embryophyta</taxon>
        <taxon>Tracheophyta</taxon>
        <taxon>Spermatophyta</taxon>
        <taxon>Magnoliopsida</taxon>
        <taxon>eudicotyledons</taxon>
        <taxon>Gunneridae</taxon>
        <taxon>Pentapetalae</taxon>
        <taxon>rosids</taxon>
        <taxon>fabids</taxon>
        <taxon>Cucurbitales</taxon>
        <taxon>Cucurbitaceae</taxon>
        <taxon>Benincaseae</taxon>
        <taxon>Cucumis</taxon>
    </lineage>
</organism>